<evidence type="ECO:0000256" key="2">
    <source>
        <dbReference type="PROSITE-ProRule" id="PRU00283"/>
    </source>
</evidence>
<sequence length="380" mass="43364">MSKYTLLMAINNINAITTITTPKHQKELKNLDKTNQNSAFSSVQNLNTSSSSLSSSSNSTPPPTVIPITPTPFLKPSSLNNEREENIMVYCEDGRTIHITSPQNSTAYRFSKVFQPTTTQESFYNEVARPLVDDVLNGFNVGIIAYGQTGADKTYTQFGKDIGDELPLTGQEGYGITPRFIIDLLNRVNYLSSDCVIFTVRESYLELYREKLYDLISDKAELDIRMSDNGFNAPDASQPPIQSYADFLHYIHNGEKIKVMVIIQFKQSDDDETFCKLFPRNTTPIDQIDTRKIDEKLEDQFQLNRTALKEIDLKNFSEKVNNYNRNYNIFKTLSSNININNYNINNNIINININNYNINNNIINNNNTNNNTNNNINNKY</sequence>
<keyword evidence="1" id="KW-0813">Transport</keyword>
<evidence type="ECO:0000259" key="4">
    <source>
        <dbReference type="PROSITE" id="PS50067"/>
    </source>
</evidence>
<dbReference type="STRING" id="5786.F0ZAG1"/>
<dbReference type="GO" id="GO:0008574">
    <property type="term" value="F:plus-end-directed microtubule motor activity"/>
    <property type="evidence" value="ECO:0000318"/>
    <property type="project" value="GO_Central"/>
</dbReference>
<dbReference type="SUPFAM" id="SSF52540">
    <property type="entry name" value="P-loop containing nucleoside triphosphate hydrolases"/>
    <property type="match status" value="1"/>
</dbReference>
<dbReference type="InterPro" id="IPR001752">
    <property type="entry name" value="Kinesin_motor_dom"/>
</dbReference>
<feature type="region of interest" description="Disordered" evidence="3">
    <location>
        <begin position="42"/>
        <end position="78"/>
    </location>
</feature>
<dbReference type="PANTHER" id="PTHR24115:SF1010">
    <property type="entry name" value="KINESIN-RELATED PROTEIN 9"/>
    <property type="match status" value="1"/>
</dbReference>
<dbReference type="GO" id="GO:0030705">
    <property type="term" value="P:cytoskeleton-dependent intracellular transport"/>
    <property type="evidence" value="ECO:0000318"/>
    <property type="project" value="GO_Central"/>
</dbReference>
<dbReference type="FunFam" id="3.40.850.10:FF:000370">
    <property type="entry name" value="Kinesin-like protein"/>
    <property type="match status" value="1"/>
</dbReference>
<reference evidence="6" key="1">
    <citation type="journal article" date="2011" name="Genome Biol.">
        <title>Comparative genomics of the social amoebae Dictyostelium discoideum and Dictyostelium purpureum.</title>
        <authorList>
            <consortium name="US DOE Joint Genome Institute (JGI-PGF)"/>
            <person name="Sucgang R."/>
            <person name="Kuo A."/>
            <person name="Tian X."/>
            <person name="Salerno W."/>
            <person name="Parikh A."/>
            <person name="Feasley C.L."/>
            <person name="Dalin E."/>
            <person name="Tu H."/>
            <person name="Huang E."/>
            <person name="Barry K."/>
            <person name="Lindquist E."/>
            <person name="Shapiro H."/>
            <person name="Bruce D."/>
            <person name="Schmutz J."/>
            <person name="Salamov A."/>
            <person name="Fey P."/>
            <person name="Gaudet P."/>
            <person name="Anjard C."/>
            <person name="Babu M.M."/>
            <person name="Basu S."/>
            <person name="Bushmanova Y."/>
            <person name="van der Wel H."/>
            <person name="Katoh-Kurasawa M."/>
            <person name="Dinh C."/>
            <person name="Coutinho P.M."/>
            <person name="Saito T."/>
            <person name="Elias M."/>
            <person name="Schaap P."/>
            <person name="Kay R.R."/>
            <person name="Henrissat B."/>
            <person name="Eichinger L."/>
            <person name="Rivero F."/>
            <person name="Putnam N.H."/>
            <person name="West C.M."/>
            <person name="Loomis W.F."/>
            <person name="Chisholm R.L."/>
            <person name="Shaulsky G."/>
            <person name="Strassmann J.E."/>
            <person name="Queller D.C."/>
            <person name="Kuspa A."/>
            <person name="Grigoriev I.V."/>
        </authorList>
    </citation>
    <scope>NUCLEOTIDE SEQUENCE [LARGE SCALE GENOMIC DNA]</scope>
    <source>
        <strain evidence="6">QSDP1</strain>
    </source>
</reference>
<dbReference type="GO" id="GO:0005874">
    <property type="term" value="C:microtubule"/>
    <property type="evidence" value="ECO:0000318"/>
    <property type="project" value="GO_Central"/>
</dbReference>
<accession>F0ZAG1</accession>
<dbReference type="GeneID" id="10506063"/>
<dbReference type="InterPro" id="IPR027640">
    <property type="entry name" value="Kinesin-like_fam"/>
</dbReference>
<dbReference type="InterPro" id="IPR036961">
    <property type="entry name" value="Kinesin_motor_dom_sf"/>
</dbReference>
<evidence type="ECO:0000313" key="6">
    <source>
        <dbReference type="Proteomes" id="UP000001064"/>
    </source>
</evidence>
<name>F0ZAG1_DICPU</name>
<dbReference type="OrthoDB" id="21176at2759"/>
<comment type="caution">
    <text evidence="2">Lacks conserved residue(s) required for the propagation of feature annotation.</text>
</comment>
<dbReference type="PROSITE" id="PS50067">
    <property type="entry name" value="KINESIN_MOTOR_2"/>
    <property type="match status" value="1"/>
</dbReference>
<dbReference type="Gene3D" id="3.40.850.10">
    <property type="entry name" value="Kinesin motor domain"/>
    <property type="match status" value="1"/>
</dbReference>
<gene>
    <name evidence="5" type="ORF">DICPUDRAFT_148175</name>
</gene>
<dbReference type="AlphaFoldDB" id="F0ZAG1"/>
<protein>
    <recommendedName>
        <fullName evidence="4">Kinesin motor domain-containing protein</fullName>
    </recommendedName>
</protein>
<dbReference type="PANTHER" id="PTHR24115">
    <property type="entry name" value="KINESIN-RELATED"/>
    <property type="match status" value="1"/>
</dbReference>
<dbReference type="GO" id="GO:0016887">
    <property type="term" value="F:ATP hydrolysis activity"/>
    <property type="evidence" value="ECO:0000318"/>
    <property type="project" value="GO_Central"/>
</dbReference>
<dbReference type="OMA" id="NIMVYCE"/>
<dbReference type="RefSeq" id="XP_003284396.1">
    <property type="nucleotide sequence ID" value="XM_003284348.1"/>
</dbReference>
<dbReference type="InParanoid" id="F0ZAG1"/>
<dbReference type="VEuPathDB" id="AmoebaDB:DICPUDRAFT_148175"/>
<dbReference type="GO" id="GO:0005524">
    <property type="term" value="F:ATP binding"/>
    <property type="evidence" value="ECO:0007669"/>
    <property type="project" value="InterPro"/>
</dbReference>
<dbReference type="GO" id="GO:0007018">
    <property type="term" value="P:microtubule-based movement"/>
    <property type="evidence" value="ECO:0000318"/>
    <property type="project" value="GO_Central"/>
</dbReference>
<feature type="domain" description="Kinesin motor" evidence="4">
    <location>
        <begin position="67"/>
        <end position="256"/>
    </location>
</feature>
<dbReference type="Proteomes" id="UP000001064">
    <property type="component" value="Unassembled WGS sequence"/>
</dbReference>
<dbReference type="GO" id="GO:0005871">
    <property type="term" value="C:kinesin complex"/>
    <property type="evidence" value="ECO:0000318"/>
    <property type="project" value="GO_Central"/>
</dbReference>
<feature type="compositionally biased region" description="Low complexity" evidence="3">
    <location>
        <begin position="42"/>
        <end position="59"/>
    </location>
</feature>
<keyword evidence="6" id="KW-1185">Reference proteome</keyword>
<dbReference type="Pfam" id="PF00225">
    <property type="entry name" value="Kinesin"/>
    <property type="match status" value="1"/>
</dbReference>
<evidence type="ECO:0000313" key="5">
    <source>
        <dbReference type="EMBL" id="EGC39046.1"/>
    </source>
</evidence>
<dbReference type="eggNOG" id="KOG4280">
    <property type="taxonomic scope" value="Eukaryota"/>
</dbReference>
<dbReference type="GO" id="GO:0005737">
    <property type="term" value="C:cytoplasm"/>
    <property type="evidence" value="ECO:0000318"/>
    <property type="project" value="GO_Central"/>
</dbReference>
<dbReference type="InterPro" id="IPR027417">
    <property type="entry name" value="P-loop_NTPase"/>
</dbReference>
<dbReference type="SMART" id="SM00129">
    <property type="entry name" value="KISc"/>
    <property type="match status" value="1"/>
</dbReference>
<dbReference type="KEGG" id="dpp:DICPUDRAFT_148175"/>
<evidence type="ECO:0000256" key="1">
    <source>
        <dbReference type="ARBA" id="ARBA00022448"/>
    </source>
</evidence>
<comment type="similarity">
    <text evidence="2">Belongs to the TRAFAC class myosin-kinesin ATPase superfamily. Kinesin family.</text>
</comment>
<evidence type="ECO:0000256" key="3">
    <source>
        <dbReference type="SAM" id="MobiDB-lite"/>
    </source>
</evidence>
<dbReference type="EMBL" id="GL870964">
    <property type="protein sequence ID" value="EGC39046.1"/>
    <property type="molecule type" value="Genomic_DNA"/>
</dbReference>
<proteinExistence type="inferred from homology"/>
<organism evidence="5 6">
    <name type="scientific">Dictyostelium purpureum</name>
    <name type="common">Slime mold</name>
    <dbReference type="NCBI Taxonomy" id="5786"/>
    <lineage>
        <taxon>Eukaryota</taxon>
        <taxon>Amoebozoa</taxon>
        <taxon>Evosea</taxon>
        <taxon>Eumycetozoa</taxon>
        <taxon>Dictyostelia</taxon>
        <taxon>Dictyosteliales</taxon>
        <taxon>Dictyosteliaceae</taxon>
        <taxon>Dictyostelium</taxon>
    </lineage>
</organism>
<dbReference type="GO" id="GO:0008017">
    <property type="term" value="F:microtubule binding"/>
    <property type="evidence" value="ECO:0000318"/>
    <property type="project" value="GO_Central"/>
</dbReference>